<accession>A0A319BMY3</accession>
<dbReference type="Proteomes" id="UP000248405">
    <property type="component" value="Unassembled WGS sequence"/>
</dbReference>
<gene>
    <name evidence="1" type="ORF">BO88DRAFT_455549</name>
</gene>
<protein>
    <submittedName>
        <fullName evidence="1">Uncharacterized protein</fullName>
    </submittedName>
</protein>
<name>A0A319BMY3_ASPVC</name>
<keyword evidence="2" id="KW-1185">Reference proteome</keyword>
<organism evidence="1 2">
    <name type="scientific">Aspergillus vadensis (strain CBS 113365 / IMI 142717 / IBT 24658)</name>
    <dbReference type="NCBI Taxonomy" id="1448311"/>
    <lineage>
        <taxon>Eukaryota</taxon>
        <taxon>Fungi</taxon>
        <taxon>Dikarya</taxon>
        <taxon>Ascomycota</taxon>
        <taxon>Pezizomycotina</taxon>
        <taxon>Eurotiomycetes</taxon>
        <taxon>Eurotiomycetidae</taxon>
        <taxon>Eurotiales</taxon>
        <taxon>Aspergillaceae</taxon>
        <taxon>Aspergillus</taxon>
        <taxon>Aspergillus subgen. Circumdati</taxon>
    </lineage>
</organism>
<dbReference type="AlphaFoldDB" id="A0A319BMY3"/>
<reference evidence="1" key="1">
    <citation type="submission" date="2016-12" db="EMBL/GenBank/DDBJ databases">
        <title>The genomes of Aspergillus section Nigri reveals drivers in fungal speciation.</title>
        <authorList>
            <consortium name="DOE Joint Genome Institute"/>
            <person name="Vesth T.C."/>
            <person name="Nybo J."/>
            <person name="Theobald S."/>
            <person name="Brandl J."/>
            <person name="Frisvad J.C."/>
            <person name="Nielsen K.F."/>
            <person name="Lyhne E.K."/>
            <person name="Kogle M.E."/>
            <person name="Kuo A."/>
            <person name="Riley R."/>
            <person name="Clum A."/>
            <person name="Nolan M."/>
            <person name="Lipzen A."/>
            <person name="Salamov A."/>
            <person name="Henrissat B."/>
            <person name="Wiebenga A."/>
            <person name="De Vries R.P."/>
            <person name="Grigoriev I.V."/>
            <person name="Mortensen U.H."/>
            <person name="Andersen M.R."/>
            <person name="Baker S.E."/>
        </authorList>
    </citation>
    <scope>NUCLEOTIDE SEQUENCE [LARGE SCALE GENOMIC DNA]</scope>
    <source>
        <strain evidence="1">CBS 113365</strain>
    </source>
</reference>
<dbReference type="GeneID" id="37215465"/>
<dbReference type="EMBL" id="KZ821631">
    <property type="protein sequence ID" value="PYH67063.1"/>
    <property type="molecule type" value="Genomic_DNA"/>
</dbReference>
<evidence type="ECO:0000313" key="1">
    <source>
        <dbReference type="EMBL" id="PYH67063.1"/>
    </source>
</evidence>
<evidence type="ECO:0000313" key="2">
    <source>
        <dbReference type="Proteomes" id="UP000248405"/>
    </source>
</evidence>
<proteinExistence type="predicted"/>
<sequence>MAATRRVGIKSKGVAFLFNDIPSQIHRCIPATPPIQGSSLCAALRTPLHKQVLPFIRHKVHAELVVTRFHPSSVSARLLVPFLNLIQASCSPVVTVSARPQESFAPGCAPAKFPTDAKLTLKASIVSQSLNDLFDKVVYRVSADIPKRTSK</sequence>
<dbReference type="RefSeq" id="XP_025560857.1">
    <property type="nucleotide sequence ID" value="XM_025710873.1"/>
</dbReference>